<dbReference type="HOGENOM" id="CLU_001631_1_0_6"/>
<evidence type="ECO:0000256" key="5">
    <source>
        <dbReference type="ARBA" id="ARBA00022803"/>
    </source>
</evidence>
<dbReference type="GO" id="GO:0030244">
    <property type="term" value="P:cellulose biosynthetic process"/>
    <property type="evidence" value="ECO:0007669"/>
    <property type="project" value="UniProtKB-KW"/>
</dbReference>
<accession>W0HT12</accession>
<dbReference type="Pfam" id="PF13432">
    <property type="entry name" value="TPR_16"/>
    <property type="match status" value="1"/>
</dbReference>
<dbReference type="Pfam" id="PF05420">
    <property type="entry name" value="BCSC_C"/>
    <property type="match status" value="1"/>
</dbReference>
<evidence type="ECO:0000313" key="11">
    <source>
        <dbReference type="Proteomes" id="UP000019028"/>
    </source>
</evidence>
<keyword evidence="6" id="KW-0135">Cellulose biosynthesis</keyword>
<feature type="signal peptide" evidence="8">
    <location>
        <begin position="1"/>
        <end position="32"/>
    </location>
</feature>
<dbReference type="InterPro" id="IPR003921">
    <property type="entry name" value="Cell_synth_C"/>
</dbReference>
<dbReference type="SUPFAM" id="SSF48452">
    <property type="entry name" value="TPR-like"/>
    <property type="match status" value="3"/>
</dbReference>
<dbReference type="SMART" id="SM00028">
    <property type="entry name" value="TPR"/>
    <property type="match status" value="7"/>
</dbReference>
<feature type="region of interest" description="Disordered" evidence="7">
    <location>
        <begin position="949"/>
        <end position="1015"/>
    </location>
</feature>
<dbReference type="PATRIC" id="fig|1239307.3.peg.190"/>
<dbReference type="UniPathway" id="UPA00694"/>
<evidence type="ECO:0000256" key="6">
    <source>
        <dbReference type="ARBA" id="ARBA00022916"/>
    </source>
</evidence>
<feature type="compositionally biased region" description="Low complexity" evidence="7">
    <location>
        <begin position="973"/>
        <end position="1012"/>
    </location>
</feature>
<name>W0HT12_9GAMM</name>
<evidence type="ECO:0000256" key="1">
    <source>
        <dbReference type="ARBA" id="ARBA00003476"/>
    </source>
</evidence>
<organism evidence="10 11">
    <name type="scientific">Sodalis praecaptivus</name>
    <dbReference type="NCBI Taxonomy" id="1239307"/>
    <lineage>
        <taxon>Bacteria</taxon>
        <taxon>Pseudomonadati</taxon>
        <taxon>Pseudomonadota</taxon>
        <taxon>Gammaproteobacteria</taxon>
        <taxon>Enterobacterales</taxon>
        <taxon>Bruguierivoracaceae</taxon>
        <taxon>Sodalis</taxon>
    </lineage>
</organism>
<dbReference type="KEGG" id="sod:Sant_0177"/>
<feature type="compositionally biased region" description="Polar residues" evidence="7">
    <location>
        <begin position="949"/>
        <end position="971"/>
    </location>
</feature>
<dbReference type="GO" id="GO:0006011">
    <property type="term" value="P:UDP-alpha-D-glucose metabolic process"/>
    <property type="evidence" value="ECO:0007669"/>
    <property type="project" value="InterPro"/>
</dbReference>
<evidence type="ECO:0000256" key="2">
    <source>
        <dbReference type="ARBA" id="ARBA00005186"/>
    </source>
</evidence>
<keyword evidence="5" id="KW-0802">TPR repeat</keyword>
<dbReference type="Proteomes" id="UP000019028">
    <property type="component" value="Chromosome"/>
</dbReference>
<dbReference type="InterPro" id="IPR008410">
    <property type="entry name" value="BCSC_C"/>
</dbReference>
<dbReference type="PRINTS" id="PR01441">
    <property type="entry name" value="CELLSNTHASEC"/>
</dbReference>
<sequence length="1309" mass="139365">MLWVSVMKRVAKPIFAAWCAAGLSLYAAAACAADNSPAINALLQQAAYWHDKSHDDLARESLQKVLAVDENNADALYLLALYALQDGNQAQAARWRARLTAVSPNDTRLGSLDSANAVQAIPPEQLDNARRLAASGSAAQAVASYRVLFRDAAPPDSLAVEYYDTLAGIPSARPQAIAGLRARLQAQPNDSAARLALGRILTYDEASRREGIATLTPLAGTNRNADAALRQALLWLAPQAADKADYDRYIQHHPGDSALWQHFQQSVGGTEKGAGYAALNSGDIASARSRFEAVLTTNPNDGDALAGLGYIALRNNDFTSAENYLNQATKQGGANSAQWASLAQDAKFYGALNQAKAAAAAGNLSQALTLSAPLAQAEGDKGLAAALFRADVQRRQNDLSGAEQTYRTILSHDAQNKDAKLGLYYTLRQENKPRDAQQLLQTLPADERPREVAGNSVDPLRRQAQQALQAGNTPQALARLNEALQKQPTNVWVRLDMARILQQQGDSARAQGLMSAIAQRGAPVDNLYAAALFASETGRMATAAQWLAWIPEGRRNRAVRDLADRVRFHQQMADADDYRAQGNRTAALNTLRVLAQTPPSAPADVGNLAQRLQTLGDNTTAVSLVRTNLRQPIHGGIGDYAAQIGVLNQAGLTDEAAAFLNDPAIVAASTPAELSRLRQGAVINQADTLRERGQYAAAYNKLIVALQNDPQNTGLMLAMARLYQSGKMNAQAAKVFNYVLTREPQNTDAREGAVNTALAQGDIARARQLLDGMQGPRSVDRLILEARVAEAQGDHDQAMALLRSAKGRIIGMADTGNGAVPLVGGLQSADNPFGDDSRAATASARTGSNYGTVLPWQQADGATTAPVGVRLALTPTATPETRTLTQINDLMNQVREKTATWAEGEVAMRSRDGENGLSNLTEVKAPLTISGAPVDNARLSLTVTPVSLDAGSSSGSANNRFGTGALQQGQRVANATAAAGATTSTTTTSTTTGSDGATSTTTTTTNTSTSDSINSGDYVADSSGAQKATGTEVNLALKGERYKVDVGSTPLGTDNELASWVGGVEWSPRLSNFSQLTFRAERRAVTDSLLAYVGARDAISGKHWGQVTRNGGSVQYAYDDGDIGLYAGLGAYSYLGDNVKSNTGINASSGVYFRPYRADGRELRSGVNLTWMAFDRNLSYFSYGQGGYFSPQNYISLSLPVDYIQTFDDWNLTLGGAIGYQSYNQDKSDYYPNDPDMQAEMASLVANGYADDAYYSGSSEHGVGYNVHAKGVYKINPQMSVGGQLSYDTFGDYSEGSAQLFLKYLLGGP</sequence>
<evidence type="ECO:0000259" key="9">
    <source>
        <dbReference type="Pfam" id="PF05420"/>
    </source>
</evidence>
<evidence type="ECO:0000256" key="4">
    <source>
        <dbReference type="ARBA" id="ARBA00022737"/>
    </source>
</evidence>
<protein>
    <submittedName>
        <fullName evidence="10">Cellulose synthase operon C domain protein</fullName>
    </submittedName>
</protein>
<feature type="domain" description="Cellulose synthase operon C C-terminal" evidence="9">
    <location>
        <begin position="918"/>
        <end position="1306"/>
    </location>
</feature>
<dbReference type="GO" id="GO:0019867">
    <property type="term" value="C:outer membrane"/>
    <property type="evidence" value="ECO:0007669"/>
    <property type="project" value="InterPro"/>
</dbReference>
<dbReference type="InterPro" id="IPR051012">
    <property type="entry name" value="CellSynth/LPSAsmb/PSIAsmb"/>
</dbReference>
<dbReference type="InterPro" id="IPR011990">
    <property type="entry name" value="TPR-like_helical_dom_sf"/>
</dbReference>
<evidence type="ECO:0000256" key="7">
    <source>
        <dbReference type="SAM" id="MobiDB-lite"/>
    </source>
</evidence>
<evidence type="ECO:0000313" key="10">
    <source>
        <dbReference type="EMBL" id="AHF75293.1"/>
    </source>
</evidence>
<feature type="chain" id="PRO_5004790626" evidence="8">
    <location>
        <begin position="33"/>
        <end position="1309"/>
    </location>
</feature>
<evidence type="ECO:0000256" key="8">
    <source>
        <dbReference type="SAM" id="SignalP"/>
    </source>
</evidence>
<dbReference type="EMBL" id="CP006569">
    <property type="protein sequence ID" value="AHF75293.1"/>
    <property type="molecule type" value="Genomic_DNA"/>
</dbReference>
<dbReference type="Pfam" id="PF14559">
    <property type="entry name" value="TPR_19"/>
    <property type="match status" value="4"/>
</dbReference>
<keyword evidence="11" id="KW-1185">Reference proteome</keyword>
<comment type="pathway">
    <text evidence="2">Glycan metabolism; bacterial cellulose biosynthesis.</text>
</comment>
<reference evidence="10 11" key="1">
    <citation type="journal article" date="2014" name="Genome Biol. Evol.">
        <title>Genome degeneration and adaptation in a nascent stage of symbiosis.</title>
        <authorList>
            <person name="Oakeson K.F."/>
            <person name="Gil R."/>
            <person name="Clayton A.L."/>
            <person name="Dunn D.M."/>
            <person name="von Niederhausern A.C."/>
            <person name="Hamil C."/>
            <person name="Aoyagi A."/>
            <person name="Duval B."/>
            <person name="Baca A."/>
            <person name="Silva F.J."/>
            <person name="Vallier A."/>
            <person name="Jackson D.G."/>
            <person name="Latorre A."/>
            <person name="Weiss R.B."/>
            <person name="Heddi A."/>
            <person name="Moya A."/>
            <person name="Dale C."/>
        </authorList>
    </citation>
    <scope>NUCLEOTIDE SEQUENCE [LARGE SCALE GENOMIC DNA]</scope>
    <source>
        <strain evidence="10 11">HS1</strain>
    </source>
</reference>
<keyword evidence="4" id="KW-0677">Repeat</keyword>
<evidence type="ECO:0000256" key="3">
    <source>
        <dbReference type="ARBA" id="ARBA00022729"/>
    </source>
</evidence>
<comment type="function">
    <text evidence="1">Required for maximal bacterial cellulose synthesis.</text>
</comment>
<keyword evidence="3 8" id="KW-0732">Signal</keyword>
<proteinExistence type="predicted"/>
<dbReference type="Gene3D" id="1.25.40.10">
    <property type="entry name" value="Tetratricopeptide repeat domain"/>
    <property type="match status" value="4"/>
</dbReference>
<dbReference type="InterPro" id="IPR019734">
    <property type="entry name" value="TPR_rpt"/>
</dbReference>
<gene>
    <name evidence="10" type="primary">bcsC</name>
    <name evidence="10" type="ORF">Sant_0177</name>
</gene>
<dbReference type="PANTHER" id="PTHR45586:SF1">
    <property type="entry name" value="LIPOPOLYSACCHARIDE ASSEMBLY PROTEIN B"/>
    <property type="match status" value="1"/>
</dbReference>
<dbReference type="PANTHER" id="PTHR45586">
    <property type="entry name" value="TPR REPEAT-CONTAINING PROTEIN PA4667"/>
    <property type="match status" value="1"/>
</dbReference>